<feature type="transmembrane region" description="Helical" evidence="19">
    <location>
        <begin position="33"/>
        <end position="51"/>
    </location>
</feature>
<evidence type="ECO:0000256" key="12">
    <source>
        <dbReference type="ARBA" id="ARBA00022989"/>
    </source>
</evidence>
<evidence type="ECO:0000256" key="17">
    <source>
        <dbReference type="ARBA" id="ARBA00048623"/>
    </source>
</evidence>
<evidence type="ECO:0000256" key="10">
    <source>
        <dbReference type="ARBA" id="ARBA00022692"/>
    </source>
</evidence>
<dbReference type="HAMAP" id="MF_00719">
    <property type="entry name" value="CobS"/>
    <property type="match status" value="1"/>
</dbReference>
<comment type="similarity">
    <text evidence="4 19">Belongs to the CobS family.</text>
</comment>
<organism evidence="20 21">
    <name type="scientific">Fusibacter paucivorans</name>
    <dbReference type="NCBI Taxonomy" id="76009"/>
    <lineage>
        <taxon>Bacteria</taxon>
        <taxon>Bacillati</taxon>
        <taxon>Bacillota</taxon>
        <taxon>Clostridia</taxon>
        <taxon>Eubacteriales</taxon>
        <taxon>Eubacteriales Family XII. Incertae Sedis</taxon>
        <taxon>Fusibacter</taxon>
    </lineage>
</organism>
<feature type="transmembrane region" description="Helical" evidence="19">
    <location>
        <begin position="134"/>
        <end position="152"/>
    </location>
</feature>
<keyword evidence="12 19" id="KW-1133">Transmembrane helix</keyword>
<evidence type="ECO:0000256" key="6">
    <source>
        <dbReference type="ARBA" id="ARBA00015850"/>
    </source>
</evidence>
<comment type="cofactor">
    <cofactor evidence="1 19">
        <name>Mg(2+)</name>
        <dbReference type="ChEBI" id="CHEBI:18420"/>
    </cofactor>
</comment>
<comment type="pathway">
    <text evidence="3 19">Cofactor biosynthesis; adenosylcobalamin biosynthesis; adenosylcobalamin from cob(II)yrinate a,c-diamide: step 7/7.</text>
</comment>
<comment type="caution">
    <text evidence="20">The sequence shown here is derived from an EMBL/GenBank/DDBJ whole genome shotgun (WGS) entry which is preliminary data.</text>
</comment>
<evidence type="ECO:0000313" key="20">
    <source>
        <dbReference type="EMBL" id="MBS7527376.1"/>
    </source>
</evidence>
<evidence type="ECO:0000256" key="7">
    <source>
        <dbReference type="ARBA" id="ARBA00022475"/>
    </source>
</evidence>
<evidence type="ECO:0000256" key="11">
    <source>
        <dbReference type="ARBA" id="ARBA00022842"/>
    </source>
</evidence>
<evidence type="ECO:0000256" key="14">
    <source>
        <dbReference type="ARBA" id="ARBA00025228"/>
    </source>
</evidence>
<keyword evidence="8 19" id="KW-0169">Cobalamin biosynthesis</keyword>
<evidence type="ECO:0000256" key="8">
    <source>
        <dbReference type="ARBA" id="ARBA00022573"/>
    </source>
</evidence>
<dbReference type="RefSeq" id="WP_213237237.1">
    <property type="nucleotide sequence ID" value="NZ_JAHBCL010000019.1"/>
</dbReference>
<keyword evidence="7 19" id="KW-1003">Cell membrane</keyword>
<evidence type="ECO:0000256" key="3">
    <source>
        <dbReference type="ARBA" id="ARBA00004663"/>
    </source>
</evidence>
<evidence type="ECO:0000256" key="5">
    <source>
        <dbReference type="ARBA" id="ARBA00013200"/>
    </source>
</evidence>
<evidence type="ECO:0000256" key="4">
    <source>
        <dbReference type="ARBA" id="ARBA00010561"/>
    </source>
</evidence>
<accession>A0ABS5PSN4</accession>
<gene>
    <name evidence="19 20" type="primary">cobS</name>
    <name evidence="20" type="ORF">KHM83_11855</name>
</gene>
<protein>
    <recommendedName>
        <fullName evidence="6 19">Adenosylcobinamide-GDP ribazoletransferase</fullName>
        <ecNumber evidence="5 19">2.7.8.26</ecNumber>
    </recommendedName>
    <alternativeName>
        <fullName evidence="16 19">Cobalamin synthase</fullName>
    </alternativeName>
    <alternativeName>
        <fullName evidence="15 19">Cobalamin-5'-phosphate synthase</fullName>
    </alternativeName>
</protein>
<evidence type="ECO:0000313" key="21">
    <source>
        <dbReference type="Proteomes" id="UP000746471"/>
    </source>
</evidence>
<feature type="transmembrane region" description="Helical" evidence="19">
    <location>
        <begin position="63"/>
        <end position="80"/>
    </location>
</feature>
<comment type="subcellular location">
    <subcellularLocation>
        <location evidence="2 19">Cell membrane</location>
        <topology evidence="2 19">Multi-pass membrane protein</topology>
    </subcellularLocation>
</comment>
<feature type="transmembrane region" description="Helical" evidence="19">
    <location>
        <begin position="108"/>
        <end position="127"/>
    </location>
</feature>
<keyword evidence="11 19" id="KW-0460">Magnesium</keyword>
<proteinExistence type="inferred from homology"/>
<keyword evidence="21" id="KW-1185">Reference proteome</keyword>
<dbReference type="PANTHER" id="PTHR34148:SF1">
    <property type="entry name" value="ADENOSYLCOBINAMIDE-GDP RIBAZOLETRANSFERASE"/>
    <property type="match status" value="1"/>
</dbReference>
<evidence type="ECO:0000256" key="1">
    <source>
        <dbReference type="ARBA" id="ARBA00001946"/>
    </source>
</evidence>
<dbReference type="Proteomes" id="UP000746471">
    <property type="component" value="Unassembled WGS sequence"/>
</dbReference>
<evidence type="ECO:0000256" key="16">
    <source>
        <dbReference type="ARBA" id="ARBA00032853"/>
    </source>
</evidence>
<name>A0ABS5PSN4_9FIRM</name>
<evidence type="ECO:0000256" key="19">
    <source>
        <dbReference type="HAMAP-Rule" id="MF_00719"/>
    </source>
</evidence>
<keyword evidence="13 19" id="KW-0472">Membrane</keyword>
<dbReference type="EC" id="2.7.8.26" evidence="5 19"/>
<evidence type="ECO:0000256" key="18">
    <source>
        <dbReference type="ARBA" id="ARBA00049504"/>
    </source>
</evidence>
<sequence length="247" mass="27289">MRAFLLNISFFTRLPVAKLAPYTDERYRESVKYFPFVGLIIGALSGLPLYVSNHFISLPPAYTAVLSILLYLLISGGIHLDGFADSLDGLLSGRTGERVFEIMKDSRMGAFGTIGLCLYFMVFYTFVQNMSFAAFLMMPYIGKLAATAVAGFSKYPQGKTGMGKIFLDVNTPIKSVLQLLLGSVIAYFAASISALLALWLVVLSAFLSRRWHYRMIGGLSGDSIGFIVESSQLVYLVAYQIIYRLVV</sequence>
<dbReference type="InterPro" id="IPR003805">
    <property type="entry name" value="CobS"/>
</dbReference>
<feature type="transmembrane region" description="Helical" evidence="19">
    <location>
        <begin position="184"/>
        <end position="207"/>
    </location>
</feature>
<dbReference type="NCBIfam" id="TIGR00317">
    <property type="entry name" value="cobS"/>
    <property type="match status" value="1"/>
</dbReference>
<evidence type="ECO:0000256" key="2">
    <source>
        <dbReference type="ARBA" id="ARBA00004651"/>
    </source>
</evidence>
<comment type="function">
    <text evidence="14 19">Joins adenosylcobinamide-GDP and alpha-ribazole to generate adenosylcobalamin (Ado-cobalamin). Also synthesizes adenosylcobalamin 5'-phosphate from adenosylcobinamide-GDP and alpha-ribazole 5'-phosphate.</text>
</comment>
<reference evidence="20 21" key="1">
    <citation type="submission" date="2021-05" db="EMBL/GenBank/DDBJ databases">
        <title>Fusibacter ferrireducens sp. nov., an anaerobic, sulfur- and Fe-reducing bacterium isolated from the mangrove sediment.</title>
        <authorList>
            <person name="Qiu D."/>
        </authorList>
    </citation>
    <scope>NUCLEOTIDE SEQUENCE [LARGE SCALE GENOMIC DNA]</scope>
    <source>
        <strain evidence="20 21">DSM 12116</strain>
    </source>
</reference>
<dbReference type="PANTHER" id="PTHR34148">
    <property type="entry name" value="ADENOSYLCOBINAMIDE-GDP RIBAZOLETRANSFERASE"/>
    <property type="match status" value="1"/>
</dbReference>
<evidence type="ECO:0000256" key="9">
    <source>
        <dbReference type="ARBA" id="ARBA00022679"/>
    </source>
</evidence>
<dbReference type="EMBL" id="JAHBCL010000019">
    <property type="protein sequence ID" value="MBS7527376.1"/>
    <property type="molecule type" value="Genomic_DNA"/>
</dbReference>
<evidence type="ECO:0000256" key="15">
    <source>
        <dbReference type="ARBA" id="ARBA00032605"/>
    </source>
</evidence>
<comment type="catalytic activity">
    <reaction evidence="18 19">
        <text>alpha-ribazole 5'-phosphate + adenosylcob(III)inamide-GDP = adenosylcob(III)alamin 5'-phosphate + GMP + H(+)</text>
        <dbReference type="Rhea" id="RHEA:23560"/>
        <dbReference type="ChEBI" id="CHEBI:15378"/>
        <dbReference type="ChEBI" id="CHEBI:57918"/>
        <dbReference type="ChEBI" id="CHEBI:58115"/>
        <dbReference type="ChEBI" id="CHEBI:60487"/>
        <dbReference type="ChEBI" id="CHEBI:60493"/>
        <dbReference type="EC" id="2.7.8.26"/>
    </reaction>
</comment>
<dbReference type="GO" id="GO:0051073">
    <property type="term" value="F:adenosylcobinamide-GDP ribazoletransferase activity"/>
    <property type="evidence" value="ECO:0007669"/>
    <property type="project" value="UniProtKB-EC"/>
</dbReference>
<dbReference type="Pfam" id="PF02654">
    <property type="entry name" value="CobS"/>
    <property type="match status" value="1"/>
</dbReference>
<comment type="catalytic activity">
    <reaction evidence="17 19">
        <text>alpha-ribazole + adenosylcob(III)inamide-GDP = adenosylcob(III)alamin + GMP + H(+)</text>
        <dbReference type="Rhea" id="RHEA:16049"/>
        <dbReference type="ChEBI" id="CHEBI:10329"/>
        <dbReference type="ChEBI" id="CHEBI:15378"/>
        <dbReference type="ChEBI" id="CHEBI:18408"/>
        <dbReference type="ChEBI" id="CHEBI:58115"/>
        <dbReference type="ChEBI" id="CHEBI:60487"/>
        <dbReference type="EC" id="2.7.8.26"/>
    </reaction>
</comment>
<keyword evidence="10 19" id="KW-0812">Transmembrane</keyword>
<keyword evidence="9 19" id="KW-0808">Transferase</keyword>
<evidence type="ECO:0000256" key="13">
    <source>
        <dbReference type="ARBA" id="ARBA00023136"/>
    </source>
</evidence>